<dbReference type="AlphaFoldDB" id="A0A098Q2M1"/>
<dbReference type="NCBIfam" id="NF041525">
    <property type="entry name" value="HrpD5"/>
    <property type="match status" value="1"/>
</dbReference>
<dbReference type="HOGENOM" id="CLU_047217_0_0_6"/>
<accession>A0A098Q2M1</accession>
<organism evidence="1 2">
    <name type="scientific">Xanthomonas axonopodis pv. vasculorum</name>
    <dbReference type="NCBI Taxonomy" id="325777"/>
    <lineage>
        <taxon>Bacteria</taxon>
        <taxon>Pseudomonadati</taxon>
        <taxon>Pseudomonadota</taxon>
        <taxon>Gammaproteobacteria</taxon>
        <taxon>Lysobacterales</taxon>
        <taxon>Lysobacteraceae</taxon>
        <taxon>Xanthomonas</taxon>
    </lineage>
</organism>
<dbReference type="STRING" id="325777.GW15_0209650"/>
<reference evidence="1 2" key="1">
    <citation type="submission" date="2014-09" db="EMBL/GenBank/DDBJ databases">
        <title>A draft genome sequence for Xanthomonas axonopodis pv. vasculorum NCPPB 900.</title>
        <authorList>
            <person name="Harrison J."/>
            <person name="Studholme D.J."/>
        </authorList>
    </citation>
    <scope>NUCLEOTIDE SEQUENCE [LARGE SCALE GENOMIC DNA]</scope>
    <source>
        <strain evidence="1 2">NCPPB 900</strain>
    </source>
</reference>
<sequence length="312" mass="33485">MTMQLRVLTGTHAGARLDLAQGRYTLGSDPQTDIRIDDWPGCSLIIEVDQDGQIRYSSDTVPETSFVAFQPVRFGPLVLCVGDAGADWPDDVALLERLLSPAPPPAPRTSRHKVLRTAVGAMLALAAAALFPSLQPAFLSDAATRQHPENAVNKAKALLKQLGFREAHVEQVGTRVLIEGLVPSSADAARLRAEVHRYHPGVAVNVAVVDEVVATLRDTLADPALSVRYEGNGVFSVSGSSDYAERASRRIADVRSDLGPEVRALHVEISQQDPSIKPPANYDAALLADGLHYVETPDGTKHMTSLPQQAAQ</sequence>
<evidence type="ECO:0000313" key="2">
    <source>
        <dbReference type="Proteomes" id="UP000028012"/>
    </source>
</evidence>
<dbReference type="Proteomes" id="UP000028012">
    <property type="component" value="Unassembled WGS sequence"/>
</dbReference>
<proteinExistence type="predicted"/>
<dbReference type="GeneID" id="58001345"/>
<dbReference type="EMBL" id="JPHD02000069">
    <property type="protein sequence ID" value="KGE52202.1"/>
    <property type="molecule type" value="Genomic_DNA"/>
</dbReference>
<dbReference type="Gene3D" id="2.60.200.20">
    <property type="match status" value="1"/>
</dbReference>
<name>A0A098Q2M1_9XANT</name>
<dbReference type="InterPro" id="IPR048200">
    <property type="entry name" value="HrpD5-like"/>
</dbReference>
<keyword evidence="1" id="KW-0808">Transferase</keyword>
<dbReference type="GO" id="GO:0016301">
    <property type="term" value="F:kinase activity"/>
    <property type="evidence" value="ECO:0007669"/>
    <property type="project" value="UniProtKB-KW"/>
</dbReference>
<evidence type="ECO:0000313" key="1">
    <source>
        <dbReference type="EMBL" id="KGE52202.1"/>
    </source>
</evidence>
<comment type="caution">
    <text evidence="1">The sequence shown here is derived from an EMBL/GenBank/DDBJ whole genome shotgun (WGS) entry which is preliminary data.</text>
</comment>
<gene>
    <name evidence="1" type="ORF">GW15_0209650</name>
</gene>
<dbReference type="eggNOG" id="ENOG5032S5D">
    <property type="taxonomic scope" value="Bacteria"/>
</dbReference>
<keyword evidence="1" id="KW-0418">Kinase</keyword>
<dbReference type="RefSeq" id="WP_042822514.1">
    <property type="nucleotide sequence ID" value="NZ_CP053649.1"/>
</dbReference>
<protein>
    <submittedName>
        <fullName evidence="1">Serine kinase</fullName>
    </submittedName>
</protein>